<dbReference type="RefSeq" id="WP_380097122.1">
    <property type="nucleotide sequence ID" value="NZ_JBHRYD010000010.1"/>
</dbReference>
<proteinExistence type="predicted"/>
<comment type="caution">
    <text evidence="1">The sequence shown here is derived from an EMBL/GenBank/DDBJ whole genome shotgun (WGS) entry which is preliminary data.</text>
</comment>
<dbReference type="NCBIfam" id="NF003461">
    <property type="entry name" value="PRK05082.1"/>
    <property type="match status" value="1"/>
</dbReference>
<keyword evidence="1" id="KW-0418">Kinase</keyword>
<keyword evidence="1" id="KW-0808">Transferase</keyword>
<name>A0ABV7X2G1_9HYPH</name>
<sequence>MTAISDREVLAIDIGGTKIALALVANGQVTRRLQIATPRSGRGTDIVEAVARQAATLPATVSAGVATTGIVDQGHLTALNPATLPIEDRFPLVQALEASLARPVFAINDAQAAAWAEFRRGAGQGVERMAFVTVSTGIGAGIVLDGRLQSGRKGLAGHVGHMMGDPDGPVCGCGRRGCIERLASGTAIAVLASELLGRPVDSPEVFAAAEAGDMACNRLLDGAAAGLASVFCDLVASLDLERVVLGGGVGLAPGFLERVRRAIGLQPEIFHRPVVRAAMGADAGLIGIADLVLTELFIE</sequence>
<dbReference type="Pfam" id="PF00480">
    <property type="entry name" value="ROK"/>
    <property type="match status" value="1"/>
</dbReference>
<evidence type="ECO:0000313" key="2">
    <source>
        <dbReference type="Proteomes" id="UP001595613"/>
    </source>
</evidence>
<dbReference type="CDD" id="cd24069">
    <property type="entry name" value="ASKHA_NBD_ROK_EcNanK-like"/>
    <property type="match status" value="1"/>
</dbReference>
<dbReference type="InterPro" id="IPR000600">
    <property type="entry name" value="ROK"/>
</dbReference>
<dbReference type="SUPFAM" id="SSF53067">
    <property type="entry name" value="Actin-like ATPase domain"/>
    <property type="match status" value="1"/>
</dbReference>
<dbReference type="EC" id="2.7.1.60" evidence="1"/>
<accession>A0ABV7X2G1</accession>
<evidence type="ECO:0000313" key="1">
    <source>
        <dbReference type="EMBL" id="MFC3705329.1"/>
    </source>
</evidence>
<dbReference type="PANTHER" id="PTHR18964">
    <property type="entry name" value="ROK (REPRESSOR, ORF, KINASE) FAMILY"/>
    <property type="match status" value="1"/>
</dbReference>
<dbReference type="Gene3D" id="3.30.420.40">
    <property type="match status" value="2"/>
</dbReference>
<dbReference type="PROSITE" id="PS01125">
    <property type="entry name" value="ROK"/>
    <property type="match status" value="1"/>
</dbReference>
<dbReference type="PANTHER" id="PTHR18964:SF169">
    <property type="entry name" value="N-ACETYLMANNOSAMINE KINASE"/>
    <property type="match status" value="1"/>
</dbReference>
<reference evidence="2" key="1">
    <citation type="journal article" date="2019" name="Int. J. Syst. Evol. Microbiol.">
        <title>The Global Catalogue of Microorganisms (GCM) 10K type strain sequencing project: providing services to taxonomists for standard genome sequencing and annotation.</title>
        <authorList>
            <consortium name="The Broad Institute Genomics Platform"/>
            <consortium name="The Broad Institute Genome Sequencing Center for Infectious Disease"/>
            <person name="Wu L."/>
            <person name="Ma J."/>
        </authorList>
    </citation>
    <scope>NUCLEOTIDE SEQUENCE [LARGE SCALE GENOMIC DNA]</scope>
    <source>
        <strain evidence="2">KCTC 42281</strain>
    </source>
</reference>
<dbReference type="InterPro" id="IPR049874">
    <property type="entry name" value="ROK_cs"/>
</dbReference>
<protein>
    <submittedName>
        <fullName evidence="1">N-acetylmannosamine kinase</fullName>
        <ecNumber evidence="1">2.7.1.60</ecNumber>
    </submittedName>
</protein>
<dbReference type="GO" id="GO:0009384">
    <property type="term" value="F:N-acylmannosamine kinase activity"/>
    <property type="evidence" value="ECO:0007669"/>
    <property type="project" value="UniProtKB-EC"/>
</dbReference>
<dbReference type="InterPro" id="IPR043129">
    <property type="entry name" value="ATPase_NBD"/>
</dbReference>
<gene>
    <name evidence="1" type="ORF">ACFOOL_11225</name>
</gene>
<dbReference type="Proteomes" id="UP001595613">
    <property type="component" value="Unassembled WGS sequence"/>
</dbReference>
<organism evidence="1 2">
    <name type="scientific">Devosia honganensis</name>
    <dbReference type="NCBI Taxonomy" id="1610527"/>
    <lineage>
        <taxon>Bacteria</taxon>
        <taxon>Pseudomonadati</taxon>
        <taxon>Pseudomonadota</taxon>
        <taxon>Alphaproteobacteria</taxon>
        <taxon>Hyphomicrobiales</taxon>
        <taxon>Devosiaceae</taxon>
        <taxon>Devosia</taxon>
    </lineage>
</organism>
<keyword evidence="2" id="KW-1185">Reference proteome</keyword>
<dbReference type="EMBL" id="JBHRYD010000010">
    <property type="protein sequence ID" value="MFC3705329.1"/>
    <property type="molecule type" value="Genomic_DNA"/>
</dbReference>